<sequence length="86" mass="10202">MLRPSLLIYTSFLAKSYFIIYLFRRSLKQYHAKLLKTTNAPFTRKSLFVCLFVTYSIVARCLKACNLFEVMCYQMQKGFLKSPSYF</sequence>
<feature type="transmembrane region" description="Helical" evidence="1">
    <location>
        <begin position="6"/>
        <end position="23"/>
    </location>
</feature>
<organism evidence="2">
    <name type="scientific">Pararge aegeria</name>
    <name type="common">speckled wood butterfly</name>
    <dbReference type="NCBI Taxonomy" id="116150"/>
    <lineage>
        <taxon>Eukaryota</taxon>
        <taxon>Metazoa</taxon>
        <taxon>Ecdysozoa</taxon>
        <taxon>Arthropoda</taxon>
        <taxon>Hexapoda</taxon>
        <taxon>Insecta</taxon>
        <taxon>Pterygota</taxon>
        <taxon>Neoptera</taxon>
        <taxon>Endopterygota</taxon>
        <taxon>Lepidoptera</taxon>
        <taxon>Glossata</taxon>
        <taxon>Ditrysia</taxon>
        <taxon>Papilionoidea</taxon>
        <taxon>Nymphalidae</taxon>
        <taxon>Satyrinae</taxon>
        <taxon>Satyrini</taxon>
        <taxon>Parargina</taxon>
        <taxon>Pararge</taxon>
    </lineage>
</organism>
<dbReference type="EMBL" id="GAIX01008607">
    <property type="protein sequence ID" value="JAA83953.1"/>
    <property type="molecule type" value="Transcribed_RNA"/>
</dbReference>
<evidence type="ECO:0000313" key="2">
    <source>
        <dbReference type="EMBL" id="JAA83953.1"/>
    </source>
</evidence>
<name>S4P5H8_9NEOP</name>
<reference evidence="2" key="1">
    <citation type="journal article" date="2013" name="BMC Genomics">
        <title>Unscrambling butterfly oogenesis.</title>
        <authorList>
            <person name="Carter J.M."/>
            <person name="Baker S.C."/>
            <person name="Pink R."/>
            <person name="Carter D.R."/>
            <person name="Collins A."/>
            <person name="Tomlin J."/>
            <person name="Gibbs M."/>
            <person name="Breuker C.J."/>
        </authorList>
    </citation>
    <scope>NUCLEOTIDE SEQUENCE</scope>
    <source>
        <tissue evidence="2">Ovary</tissue>
    </source>
</reference>
<keyword evidence="1" id="KW-0812">Transmembrane</keyword>
<dbReference type="AlphaFoldDB" id="S4P5H8"/>
<reference evidence="2" key="2">
    <citation type="submission" date="2013-05" db="EMBL/GenBank/DDBJ databases">
        <authorList>
            <person name="Carter J.-M."/>
            <person name="Baker S.C."/>
            <person name="Pink R."/>
            <person name="Carter D.R.F."/>
            <person name="Collins A."/>
            <person name="Tomlin J."/>
            <person name="Gibbs M."/>
            <person name="Breuker C.J."/>
        </authorList>
    </citation>
    <scope>NUCLEOTIDE SEQUENCE</scope>
    <source>
        <tissue evidence="2">Ovary</tissue>
    </source>
</reference>
<keyword evidence="1" id="KW-0472">Membrane</keyword>
<keyword evidence="1" id="KW-1133">Transmembrane helix</keyword>
<accession>S4P5H8</accession>
<protein>
    <submittedName>
        <fullName evidence="2">Uncharacterized protein</fullName>
    </submittedName>
</protein>
<evidence type="ECO:0000256" key="1">
    <source>
        <dbReference type="SAM" id="Phobius"/>
    </source>
</evidence>
<proteinExistence type="predicted"/>